<dbReference type="AlphaFoldDB" id="A0A398D3G4"/>
<organism evidence="2 3">
    <name type="scientific">Candidatus Cryosericum terrychapinii</name>
    <dbReference type="NCBI Taxonomy" id="2290919"/>
    <lineage>
        <taxon>Bacteria</taxon>
        <taxon>Pseudomonadati</taxon>
        <taxon>Caldisericota/Cryosericota group</taxon>
        <taxon>Candidatus Cryosericota</taxon>
        <taxon>Candidatus Cryosericia</taxon>
        <taxon>Candidatus Cryosericales</taxon>
        <taxon>Candidatus Cryosericaceae</taxon>
        <taxon>Candidatus Cryosericum</taxon>
    </lineage>
</organism>
<gene>
    <name evidence="2" type="ORF">SMC7_00735</name>
</gene>
<dbReference type="EMBL" id="QXIS01000004">
    <property type="protein sequence ID" value="RIE06807.1"/>
    <property type="molecule type" value="Genomic_DNA"/>
</dbReference>
<evidence type="ECO:0000256" key="1">
    <source>
        <dbReference type="SAM" id="MobiDB-lite"/>
    </source>
</evidence>
<feature type="compositionally biased region" description="Polar residues" evidence="1">
    <location>
        <begin position="20"/>
        <end position="31"/>
    </location>
</feature>
<sequence length="506" mass="55194">MRHYSSDMNAIGSLDKDKTASAQSGTERSSQPAGLPAIYRLISSRINEFYIDPDGQAYVTMDGKTLPVESRDLADMLLMLVLQETRKPASSGEIGTCIESIGAMCRTSGVVHPVFNRVGASEDGETVYLDLATLSGDTVEVTSRGWTVVRGTNIRFIHPKGQLPLPMPQGGYVAKQVIAPLVNMDGDDLVLYVGTLFGTLMPAGPYPVLMILGPQGSGKSTATLFLKSSVDPTTTPLRTCPDKAENVAIATYGQHVIAFNNVSHLTSWLADLLCNFNSGGSFAARTLYTNWGESRLTIARPIVLNGIDDLTTRGDLLDRAIILRLQPLRGRTAEDELRGMFTQLHPLILGGLLDAMVSVLQHKHDPRFQLQAKPRMADFAQWVVWAEEVLGFDKGAFMRAYAENRSSASRVAVDEQSELVGLLGTLVSKGSNWMGTITELHVALKKQAGCDKMKPIPSWFPNTVRALSNALTRLAPDLERARGISITRSRSNQGRLVELRRVQEPS</sequence>
<proteinExistence type="predicted"/>
<evidence type="ECO:0000313" key="3">
    <source>
        <dbReference type="Proteomes" id="UP000266328"/>
    </source>
</evidence>
<comment type="caution">
    <text evidence="2">The sequence shown here is derived from an EMBL/GenBank/DDBJ whole genome shotgun (WGS) entry which is preliminary data.</text>
</comment>
<name>A0A398D3G4_9BACT</name>
<evidence type="ECO:0000313" key="2">
    <source>
        <dbReference type="EMBL" id="RIE06807.1"/>
    </source>
</evidence>
<protein>
    <recommendedName>
        <fullName evidence="4">ATP-binding protein</fullName>
    </recommendedName>
</protein>
<evidence type="ECO:0008006" key="4">
    <source>
        <dbReference type="Google" id="ProtNLM"/>
    </source>
</evidence>
<dbReference type="Proteomes" id="UP000266328">
    <property type="component" value="Unassembled WGS sequence"/>
</dbReference>
<keyword evidence="3" id="KW-1185">Reference proteome</keyword>
<accession>A0A398D3G4</accession>
<feature type="region of interest" description="Disordered" evidence="1">
    <location>
        <begin position="1"/>
        <end position="31"/>
    </location>
</feature>
<reference evidence="2 3" key="1">
    <citation type="submission" date="2018-09" db="EMBL/GenBank/DDBJ databases">
        <title>Discovery and Ecogenomic Context for Candidatus Cryosericales, a Global Caldiserica Order Active in Thawing Permafrost.</title>
        <authorList>
            <person name="Martinez M.A."/>
            <person name="Woodcroft B.J."/>
            <person name="Ignacio Espinoza J.C."/>
            <person name="Zayed A."/>
            <person name="Singleton C.M."/>
            <person name="Boyd J."/>
            <person name="Li Y.-F."/>
            <person name="Purvine S."/>
            <person name="Maughan H."/>
            <person name="Hodgkins S.B."/>
            <person name="Anderson D."/>
            <person name="Sederholm M."/>
            <person name="Temperton B."/>
            <person name="Saleska S.R."/>
            <person name="Tyson G.W."/>
            <person name="Rich V.I."/>
        </authorList>
    </citation>
    <scope>NUCLEOTIDE SEQUENCE [LARGE SCALE GENOMIC DNA]</scope>
    <source>
        <strain evidence="2 3">SMC7</strain>
    </source>
</reference>